<feature type="domain" description="Reverse transcriptase" evidence="1">
    <location>
        <begin position="130"/>
        <end position="285"/>
    </location>
</feature>
<evidence type="ECO:0008006" key="5">
    <source>
        <dbReference type="Google" id="ProtNLM"/>
    </source>
</evidence>
<accession>A0AAN9PD31</accession>
<dbReference type="InterPro" id="IPR053134">
    <property type="entry name" value="RNA-dir_DNA_polymerase"/>
</dbReference>
<proteinExistence type="predicted"/>
<organism evidence="3 4">
    <name type="scientific">Clitoria ternatea</name>
    <name type="common">Butterfly pea</name>
    <dbReference type="NCBI Taxonomy" id="43366"/>
    <lineage>
        <taxon>Eukaryota</taxon>
        <taxon>Viridiplantae</taxon>
        <taxon>Streptophyta</taxon>
        <taxon>Embryophyta</taxon>
        <taxon>Tracheophyta</taxon>
        <taxon>Spermatophyta</taxon>
        <taxon>Magnoliopsida</taxon>
        <taxon>eudicotyledons</taxon>
        <taxon>Gunneridae</taxon>
        <taxon>Pentapetalae</taxon>
        <taxon>rosids</taxon>
        <taxon>fabids</taxon>
        <taxon>Fabales</taxon>
        <taxon>Fabaceae</taxon>
        <taxon>Papilionoideae</taxon>
        <taxon>50 kb inversion clade</taxon>
        <taxon>NPAAA clade</taxon>
        <taxon>indigoferoid/millettioid clade</taxon>
        <taxon>Phaseoleae</taxon>
        <taxon>Clitoria</taxon>
    </lineage>
</organism>
<protein>
    <recommendedName>
        <fullName evidence="5">Reverse transcriptase domain-containing protein</fullName>
    </recommendedName>
</protein>
<evidence type="ECO:0000259" key="2">
    <source>
        <dbReference type="Pfam" id="PF12108"/>
    </source>
</evidence>
<name>A0AAN9PD31_CLITE</name>
<dbReference type="AlphaFoldDB" id="A0AAN9PD31"/>
<sequence length="346" mass="39949">MIDTVTSTTHKLIEIYEDNDYARKDEIAALGGQTATGINVFSAFYDRLKEIREYHRKHPVVRVVDANDDYEALLKEEPQIEFSGESYQDMPGLDDSIVEHNLPLKPECPPVKQKLRRMKHEIFLKIKEKVIKQFDVDYRDLNRASPKDDFPLPHIDILVDNTAQHSIFSFMNGFSGYNQIKMAPEDIEKTTFITLWGTFSYKVMSFSLKNTGATYQRAMVTLFHDMMHKEIEVYVDDIISTSKIVEGHINDLRKLFERLGKFKLRLNSAKCTFGTRSRKLLGFIVNERGIEVDPDKVKAMMEMPTPSSEKEVQGFLGRLNYIAYFISQLTAICNPIFKLLQQNQPA</sequence>
<feature type="domain" description="Splicing factor SF3a60 binding" evidence="2">
    <location>
        <begin position="35"/>
        <end position="59"/>
    </location>
</feature>
<reference evidence="3 4" key="1">
    <citation type="submission" date="2024-01" db="EMBL/GenBank/DDBJ databases">
        <title>The genomes of 5 underutilized Papilionoideae crops provide insights into root nodulation and disease resistance.</title>
        <authorList>
            <person name="Yuan L."/>
        </authorList>
    </citation>
    <scope>NUCLEOTIDE SEQUENCE [LARGE SCALE GENOMIC DNA]</scope>
    <source>
        <strain evidence="3">LY-2023</strain>
        <tissue evidence="3">Leaf</tissue>
    </source>
</reference>
<dbReference type="InterPro" id="IPR000477">
    <property type="entry name" value="RT_dom"/>
</dbReference>
<dbReference type="InterPro" id="IPR043502">
    <property type="entry name" value="DNA/RNA_pol_sf"/>
</dbReference>
<gene>
    <name evidence="3" type="ORF">RJT34_17344</name>
</gene>
<dbReference type="InterPro" id="IPR021966">
    <property type="entry name" value="SF3a60_bindingd"/>
</dbReference>
<evidence type="ECO:0000313" key="4">
    <source>
        <dbReference type="Proteomes" id="UP001359559"/>
    </source>
</evidence>
<dbReference type="Pfam" id="PF00078">
    <property type="entry name" value="RVT_1"/>
    <property type="match status" value="1"/>
</dbReference>
<evidence type="ECO:0000313" key="3">
    <source>
        <dbReference type="EMBL" id="KAK7294455.1"/>
    </source>
</evidence>
<dbReference type="Proteomes" id="UP001359559">
    <property type="component" value="Unassembled WGS sequence"/>
</dbReference>
<keyword evidence="4" id="KW-1185">Reference proteome</keyword>
<dbReference type="EMBL" id="JAYKXN010000004">
    <property type="protein sequence ID" value="KAK7294455.1"/>
    <property type="molecule type" value="Genomic_DNA"/>
</dbReference>
<dbReference type="PANTHER" id="PTHR24559:SF457">
    <property type="entry name" value="RNA-DIRECTED DNA POLYMERASE HOMOLOG"/>
    <property type="match status" value="1"/>
</dbReference>
<dbReference type="CDD" id="cd01647">
    <property type="entry name" value="RT_LTR"/>
    <property type="match status" value="1"/>
</dbReference>
<dbReference type="Gene3D" id="3.30.70.270">
    <property type="match status" value="2"/>
</dbReference>
<comment type="caution">
    <text evidence="3">The sequence shown here is derived from an EMBL/GenBank/DDBJ whole genome shotgun (WGS) entry which is preliminary data.</text>
</comment>
<dbReference type="PANTHER" id="PTHR24559">
    <property type="entry name" value="TRANSPOSON TY3-I GAG-POL POLYPROTEIN"/>
    <property type="match status" value="1"/>
</dbReference>
<dbReference type="InterPro" id="IPR043128">
    <property type="entry name" value="Rev_trsase/Diguanyl_cyclase"/>
</dbReference>
<evidence type="ECO:0000259" key="1">
    <source>
        <dbReference type="Pfam" id="PF00078"/>
    </source>
</evidence>
<dbReference type="Pfam" id="PF12108">
    <property type="entry name" value="SF3a60_bindingd"/>
    <property type="match status" value="1"/>
</dbReference>
<dbReference type="SUPFAM" id="SSF56672">
    <property type="entry name" value="DNA/RNA polymerases"/>
    <property type="match status" value="1"/>
</dbReference>